<dbReference type="AlphaFoldDB" id="A0A8J5LWQ4"/>
<dbReference type="PANTHER" id="PTHR11255:SF80">
    <property type="entry name" value="EYE-SPECIFIC DIACYLGLYCEROL KINASE"/>
    <property type="match status" value="1"/>
</dbReference>
<sequence>MRAYFATVLWDGEGPTGRAVVSEMSSSKSKTAMKSSDPRVAGKRIYDEELRSKFLIPAHLRFGMVVATKVLDADIGVKLAETFQENHREEVSGEPKAPLVVFVDCKGGGDLGHEIKFNLQKLISEDQVFDISVMEPFLQYGLTCLRHMDDPNKKPPISEKLRIMIAGGDGEVGKILRTLGKKFSTQKVPPIGIIPLGTGNDLSKSFGWGGSLPSAWLLAVERSLPQAAFNRVEQLDR</sequence>
<evidence type="ECO:0000259" key="1">
    <source>
        <dbReference type="PROSITE" id="PS50146"/>
    </source>
</evidence>
<reference evidence="2 3" key="1">
    <citation type="submission" date="2020-08" db="EMBL/GenBank/DDBJ databases">
        <title>Plant Genome Project.</title>
        <authorList>
            <person name="Zhang R.-G."/>
        </authorList>
    </citation>
    <scope>NUCLEOTIDE SEQUENCE [LARGE SCALE GENOMIC DNA]</scope>
    <source>
        <tissue evidence="2">Rhizome</tissue>
    </source>
</reference>
<feature type="domain" description="DAGKc" evidence="1">
    <location>
        <begin position="94"/>
        <end position="237"/>
    </location>
</feature>
<dbReference type="InterPro" id="IPR037607">
    <property type="entry name" value="DGK"/>
</dbReference>
<dbReference type="PROSITE" id="PS50146">
    <property type="entry name" value="DAGK"/>
    <property type="match status" value="1"/>
</dbReference>
<dbReference type="GO" id="GO:0016020">
    <property type="term" value="C:membrane"/>
    <property type="evidence" value="ECO:0007669"/>
    <property type="project" value="TreeGrafter"/>
</dbReference>
<keyword evidence="3" id="KW-1185">Reference proteome</keyword>
<dbReference type="EMBL" id="JACMSC010000001">
    <property type="protein sequence ID" value="KAG6538383.1"/>
    <property type="molecule type" value="Genomic_DNA"/>
</dbReference>
<name>A0A8J5LWQ4_ZINOF</name>
<protein>
    <recommendedName>
        <fullName evidence="1">DAGKc domain-containing protein</fullName>
    </recommendedName>
</protein>
<dbReference type="Proteomes" id="UP000734854">
    <property type="component" value="Unassembled WGS sequence"/>
</dbReference>
<dbReference type="PANTHER" id="PTHR11255">
    <property type="entry name" value="DIACYLGLYCEROL KINASE"/>
    <property type="match status" value="1"/>
</dbReference>
<gene>
    <name evidence="2" type="ORF">ZIOFF_003500</name>
</gene>
<comment type="caution">
    <text evidence="2">The sequence shown here is derived from an EMBL/GenBank/DDBJ whole genome shotgun (WGS) entry which is preliminary data.</text>
</comment>
<dbReference type="Gene3D" id="3.40.50.10330">
    <property type="entry name" value="Probable inorganic polyphosphate/atp-NAD kinase, domain 1"/>
    <property type="match status" value="1"/>
</dbReference>
<dbReference type="SUPFAM" id="SSF111331">
    <property type="entry name" value="NAD kinase/diacylglycerol kinase-like"/>
    <property type="match status" value="1"/>
</dbReference>
<dbReference type="SMART" id="SM00046">
    <property type="entry name" value="DAGKc"/>
    <property type="match status" value="1"/>
</dbReference>
<evidence type="ECO:0000313" key="3">
    <source>
        <dbReference type="Proteomes" id="UP000734854"/>
    </source>
</evidence>
<dbReference type="Pfam" id="PF00781">
    <property type="entry name" value="DAGK_cat"/>
    <property type="match status" value="1"/>
</dbReference>
<evidence type="ECO:0000313" key="2">
    <source>
        <dbReference type="EMBL" id="KAG6538383.1"/>
    </source>
</evidence>
<organism evidence="2 3">
    <name type="scientific">Zingiber officinale</name>
    <name type="common">Ginger</name>
    <name type="synonym">Amomum zingiber</name>
    <dbReference type="NCBI Taxonomy" id="94328"/>
    <lineage>
        <taxon>Eukaryota</taxon>
        <taxon>Viridiplantae</taxon>
        <taxon>Streptophyta</taxon>
        <taxon>Embryophyta</taxon>
        <taxon>Tracheophyta</taxon>
        <taxon>Spermatophyta</taxon>
        <taxon>Magnoliopsida</taxon>
        <taxon>Liliopsida</taxon>
        <taxon>Zingiberales</taxon>
        <taxon>Zingiberaceae</taxon>
        <taxon>Zingiber</taxon>
    </lineage>
</organism>
<accession>A0A8J5LWQ4</accession>
<dbReference type="InterPro" id="IPR016064">
    <property type="entry name" value="NAD/diacylglycerol_kinase_sf"/>
</dbReference>
<dbReference type="InterPro" id="IPR017438">
    <property type="entry name" value="ATP-NAD_kinase_N"/>
</dbReference>
<dbReference type="GO" id="GO:0004143">
    <property type="term" value="F:ATP-dependent diacylglycerol kinase activity"/>
    <property type="evidence" value="ECO:0007669"/>
    <property type="project" value="InterPro"/>
</dbReference>
<dbReference type="GO" id="GO:0007165">
    <property type="term" value="P:signal transduction"/>
    <property type="evidence" value="ECO:0007669"/>
    <property type="project" value="InterPro"/>
</dbReference>
<dbReference type="InterPro" id="IPR001206">
    <property type="entry name" value="Diacylglycerol_kinase_cat_dom"/>
</dbReference>
<proteinExistence type="predicted"/>